<feature type="region of interest" description="Disordered" evidence="1">
    <location>
        <begin position="1"/>
        <end position="57"/>
    </location>
</feature>
<dbReference type="EMBL" id="MNUY01000016">
    <property type="protein sequence ID" value="OIO15189.1"/>
    <property type="molecule type" value="Genomic_DNA"/>
</dbReference>
<accession>A0A1J4TX51</accession>
<dbReference type="Proteomes" id="UP000183120">
    <property type="component" value="Unassembled WGS sequence"/>
</dbReference>
<proteinExistence type="predicted"/>
<feature type="compositionally biased region" description="Basic and acidic residues" evidence="1">
    <location>
        <begin position="48"/>
        <end position="57"/>
    </location>
</feature>
<feature type="compositionally biased region" description="Polar residues" evidence="1">
    <location>
        <begin position="1"/>
        <end position="16"/>
    </location>
</feature>
<feature type="compositionally biased region" description="Polar residues" evidence="1">
    <location>
        <begin position="23"/>
        <end position="33"/>
    </location>
</feature>
<protein>
    <submittedName>
        <fullName evidence="2">Uncharacterized protein</fullName>
    </submittedName>
</protein>
<organism evidence="2 3">
    <name type="scientific">Candidatus Gottesmanbacteria bacterium CG1_02_37_22</name>
    <dbReference type="NCBI Taxonomy" id="1805209"/>
    <lineage>
        <taxon>Bacteria</taxon>
        <taxon>Candidatus Gottesmaniibacteriota</taxon>
    </lineage>
</organism>
<evidence type="ECO:0000256" key="1">
    <source>
        <dbReference type="SAM" id="MobiDB-lite"/>
    </source>
</evidence>
<reference evidence="2 3" key="1">
    <citation type="journal article" date="2016" name="Environ. Microbiol.">
        <title>Genomic resolution of a cold subsurface aquifer community provides metabolic insights for novel microbes adapted to high CO concentrations.</title>
        <authorList>
            <person name="Probst A.J."/>
            <person name="Castelle C.J."/>
            <person name="Singh A."/>
            <person name="Brown C.T."/>
            <person name="Anantharaman K."/>
            <person name="Sharon I."/>
            <person name="Hug L.A."/>
            <person name="Burstein D."/>
            <person name="Emerson J.B."/>
            <person name="Thomas B.C."/>
            <person name="Banfield J.F."/>
        </authorList>
    </citation>
    <scope>NUCLEOTIDE SEQUENCE [LARGE SCALE GENOMIC DNA]</scope>
    <source>
        <strain evidence="2">CG1_02_37_22</strain>
    </source>
</reference>
<dbReference type="STRING" id="1805209.AUJ73_00985"/>
<name>A0A1J4TX51_9BACT</name>
<evidence type="ECO:0000313" key="2">
    <source>
        <dbReference type="EMBL" id="OIO15189.1"/>
    </source>
</evidence>
<comment type="caution">
    <text evidence="2">The sequence shown here is derived from an EMBL/GenBank/DDBJ whole genome shotgun (WGS) entry which is preliminary data.</text>
</comment>
<sequence>MNTAVQGKSSQNSNDQVPDLKNKSNVQTGSASISKEREVMPISGGSETAREISSEIEVPKEVERAGVMKVSETIELPPDIKKLGVTPSGSSVPVSASQTLPKIVLPISDQQVVTGLHISITNALKWLSIWCIRKLQKAHIALKVIHGKIIRVRT</sequence>
<gene>
    <name evidence="2" type="ORF">AUJ73_00985</name>
</gene>
<evidence type="ECO:0000313" key="3">
    <source>
        <dbReference type="Proteomes" id="UP000183120"/>
    </source>
</evidence>
<dbReference type="AlphaFoldDB" id="A0A1J4TX51"/>